<name>A0A934SEY4_9RHOB</name>
<accession>A0A934SEY4</accession>
<dbReference type="EMBL" id="JAEPRQ010000003">
    <property type="protein sequence ID" value="MBK4216642.1"/>
    <property type="molecule type" value="Genomic_DNA"/>
</dbReference>
<dbReference type="Proteomes" id="UP000640485">
    <property type="component" value="Unassembled WGS sequence"/>
</dbReference>
<dbReference type="AlphaFoldDB" id="A0A934SEY4"/>
<gene>
    <name evidence="1" type="ORF">JJJ17_11960</name>
</gene>
<organism evidence="1 2">
    <name type="scientific">Paracoccus caeni</name>
    <dbReference type="NCBI Taxonomy" id="657651"/>
    <lineage>
        <taxon>Bacteria</taxon>
        <taxon>Pseudomonadati</taxon>
        <taxon>Pseudomonadota</taxon>
        <taxon>Alphaproteobacteria</taxon>
        <taxon>Rhodobacterales</taxon>
        <taxon>Paracoccaceae</taxon>
        <taxon>Paracoccus</taxon>
    </lineage>
</organism>
<comment type="caution">
    <text evidence="1">The sequence shown here is derived from an EMBL/GenBank/DDBJ whole genome shotgun (WGS) entry which is preliminary data.</text>
</comment>
<evidence type="ECO:0000313" key="1">
    <source>
        <dbReference type="EMBL" id="MBK4216642.1"/>
    </source>
</evidence>
<dbReference type="RefSeq" id="WP_200686653.1">
    <property type="nucleotide sequence ID" value="NZ_JAEPRQ010000003.1"/>
</dbReference>
<reference evidence="1" key="1">
    <citation type="submission" date="2021-01" db="EMBL/GenBank/DDBJ databases">
        <title>Paracoccus amoyensis sp. nov., isolated from the surface seawater along the coast of Xiamen Island, China.</title>
        <authorList>
            <person name="Lyu L."/>
        </authorList>
    </citation>
    <scope>NUCLEOTIDE SEQUENCE</scope>
    <source>
        <strain evidence="1">MJ17</strain>
    </source>
</reference>
<protein>
    <submittedName>
        <fullName evidence="1">Uncharacterized protein</fullName>
    </submittedName>
</protein>
<keyword evidence="2" id="KW-1185">Reference proteome</keyword>
<sequence length="264" mass="29814">MQADEQKITDADILRLIAEFGEWRTEVGVSANGGLWQMLVFLRESIQSGEGLYVPMLDRQRQHAREMAVYALDHPYDAALAADYLSEALHGNPVDLDYDGAFLFCGDYINTISNLMNASSRPQLGATYNTIFSFAVRRRLTGYWIVYRGGNPEPAETFPLSIPVIVDILHLGFNIPMFVDSMQLGQGAWGAGERIALVIDRHIRSARSQGQLCSLYPRDIPVPVDWRRNTWASKSELLDYLDQPFRGNEPLPEWAKDWMKNGTA</sequence>
<evidence type="ECO:0000313" key="2">
    <source>
        <dbReference type="Proteomes" id="UP000640485"/>
    </source>
</evidence>
<proteinExistence type="predicted"/>